<dbReference type="SUPFAM" id="SSF58038">
    <property type="entry name" value="SNARE fusion complex"/>
    <property type="match status" value="1"/>
</dbReference>
<proteinExistence type="predicted"/>
<feature type="coiled-coil region" evidence="1">
    <location>
        <begin position="48"/>
        <end position="79"/>
    </location>
</feature>
<keyword evidence="2" id="KW-0812">Transmembrane</keyword>
<evidence type="ECO:0000313" key="4">
    <source>
        <dbReference type="EMBL" id="JAP95938.1"/>
    </source>
</evidence>
<protein>
    <submittedName>
        <fullName evidence="4">SNARE, putative</fullName>
    </submittedName>
</protein>
<keyword evidence="2" id="KW-0472">Membrane</keyword>
<keyword evidence="2" id="KW-1133">Transmembrane helix</keyword>
<evidence type="ECO:0000259" key="3">
    <source>
        <dbReference type="PROSITE" id="PS50192"/>
    </source>
</evidence>
<dbReference type="EMBL" id="GDID01000668">
    <property type="protein sequence ID" value="JAP95938.1"/>
    <property type="molecule type" value="Transcribed_RNA"/>
</dbReference>
<dbReference type="AlphaFoldDB" id="A0A146KIH4"/>
<reference evidence="4" key="1">
    <citation type="submission" date="2015-07" db="EMBL/GenBank/DDBJ databases">
        <title>Adaptation to a free-living lifestyle via gene acquisitions in the diplomonad Trepomonas sp. PC1.</title>
        <authorList>
            <person name="Xu F."/>
            <person name="Jerlstrom-Hultqvist J."/>
            <person name="Kolisko M."/>
            <person name="Simpson A.G.B."/>
            <person name="Roger A.J."/>
            <person name="Svard S.G."/>
            <person name="Andersson J.O."/>
        </authorList>
    </citation>
    <scope>NUCLEOTIDE SEQUENCE</scope>
    <source>
        <strain evidence="4">PC1</strain>
    </source>
</reference>
<gene>
    <name evidence="4" type="ORF">TPC1_10893</name>
</gene>
<organism evidence="4">
    <name type="scientific">Trepomonas sp. PC1</name>
    <dbReference type="NCBI Taxonomy" id="1076344"/>
    <lineage>
        <taxon>Eukaryota</taxon>
        <taxon>Metamonada</taxon>
        <taxon>Diplomonadida</taxon>
        <taxon>Hexamitidae</taxon>
        <taxon>Hexamitinae</taxon>
        <taxon>Trepomonas</taxon>
    </lineage>
</organism>
<keyword evidence="1" id="KW-0175">Coiled coil</keyword>
<feature type="domain" description="T-SNARE coiled-coil homology" evidence="3">
    <location>
        <begin position="94"/>
        <end position="156"/>
    </location>
</feature>
<sequence>MDNVKNQKASASSDAAYLIIEIPKVEKDMKQLELMYNKVRVEFGSGELETQEQQMVYLRNKLQTLVKQHKQQMQSKRTDYNAVPVEEATFQQVQELKQQKDQGLDTLHNQIKEVNKVNRVIKDEINKGDEIADDLKNGINTANVDVQKATGAVQGFRNYLKSNKLPFPLAILVLILSIFIWSTQSLCKFAPQHGWLNCVKK</sequence>
<evidence type="ECO:0000256" key="1">
    <source>
        <dbReference type="SAM" id="Coils"/>
    </source>
</evidence>
<accession>A0A146KIH4</accession>
<name>A0A146KIH4_9EUKA</name>
<feature type="transmembrane region" description="Helical" evidence="2">
    <location>
        <begin position="165"/>
        <end position="182"/>
    </location>
</feature>
<dbReference type="InterPro" id="IPR000727">
    <property type="entry name" value="T_SNARE_dom"/>
</dbReference>
<dbReference type="PROSITE" id="PS50192">
    <property type="entry name" value="T_SNARE"/>
    <property type="match status" value="1"/>
</dbReference>
<dbReference type="Gene3D" id="1.20.5.110">
    <property type="match status" value="1"/>
</dbReference>
<evidence type="ECO:0000256" key="2">
    <source>
        <dbReference type="SAM" id="Phobius"/>
    </source>
</evidence>